<feature type="domain" description="ABC transmembrane type-1" evidence="10">
    <location>
        <begin position="64"/>
        <end position="288"/>
    </location>
</feature>
<dbReference type="EMBL" id="CP045890">
    <property type="protein sequence ID" value="QQP56511.1"/>
    <property type="molecule type" value="Genomic_DNA"/>
</dbReference>
<evidence type="ECO:0000256" key="6">
    <source>
        <dbReference type="ARBA" id="ARBA00022840"/>
    </source>
</evidence>
<keyword evidence="5" id="KW-0547">Nucleotide-binding</keyword>
<comment type="subcellular location">
    <subcellularLocation>
        <location evidence="1">Endomembrane system</location>
        <topology evidence="1">Multi-pass membrane protein</topology>
    </subcellularLocation>
</comment>
<keyword evidence="6 11" id="KW-0067">ATP-binding</keyword>
<name>A0A7T8QVG4_CALRO</name>
<evidence type="ECO:0000256" key="1">
    <source>
        <dbReference type="ARBA" id="ARBA00004127"/>
    </source>
</evidence>
<dbReference type="GO" id="GO:0005524">
    <property type="term" value="F:ATP binding"/>
    <property type="evidence" value="ECO:0007669"/>
    <property type="project" value="UniProtKB-KW"/>
</dbReference>
<dbReference type="PROSITE" id="PS50929">
    <property type="entry name" value="ABC_TM1F"/>
    <property type="match status" value="1"/>
</dbReference>
<feature type="transmembrane region" description="Helical" evidence="9">
    <location>
        <begin position="236"/>
        <end position="254"/>
    </location>
</feature>
<dbReference type="OrthoDB" id="6376927at2759"/>
<dbReference type="InterPro" id="IPR036640">
    <property type="entry name" value="ABC1_TM_sf"/>
</dbReference>
<evidence type="ECO:0000256" key="9">
    <source>
        <dbReference type="SAM" id="Phobius"/>
    </source>
</evidence>
<evidence type="ECO:0000256" key="5">
    <source>
        <dbReference type="ARBA" id="ARBA00022741"/>
    </source>
</evidence>
<keyword evidence="12" id="KW-1185">Reference proteome</keyword>
<dbReference type="Gene3D" id="1.20.1560.10">
    <property type="entry name" value="ABC transporter type 1, transmembrane domain"/>
    <property type="match status" value="1"/>
</dbReference>
<keyword evidence="7 9" id="KW-1133">Transmembrane helix</keyword>
<dbReference type="AlphaFoldDB" id="A0A7T8QVG4"/>
<gene>
    <name evidence="11" type="ORF">FKW44_001198</name>
</gene>
<feature type="transmembrane region" description="Helical" evidence="9">
    <location>
        <begin position="274"/>
        <end position="293"/>
    </location>
</feature>
<sequence>MDSLLWKGFKRPLSSKDLWDFIPSVILPWLILISSSTGTRPTLHETPSRHTSHHISHYPPYLILFVSSPEVPLWKGIAISLLLLGNKVCSTFFIARYFFYMVTVGMKLKTSVTSLIYRKSLKIHSTRDDITSGEIVNLMSVDVKKIEELMTLLNTICRLLAYNTLGYSALAGVSVMILLIPINGVIAKKDERVKKMNEILQGMKIIKLYGWEPSFAKLVSSIRLDEINLLKTSAKYFSLMMLTISSTTFFISLNNVLDSEKIFVSISLFNILRFPLNMLTHVIGGIASASVSLKRINSFLATEELEEGILIRSNTKDPHAIVVPPKSTFSWRGSQTPLFKN</sequence>
<feature type="transmembrane region" description="Helical" evidence="9">
    <location>
        <begin position="165"/>
        <end position="186"/>
    </location>
</feature>
<reference evidence="12" key="1">
    <citation type="submission" date="2021-01" db="EMBL/GenBank/DDBJ databases">
        <title>Caligus Genome Assembly.</title>
        <authorList>
            <person name="Gallardo-Escarate C."/>
        </authorList>
    </citation>
    <scope>NUCLEOTIDE SEQUENCE [LARGE SCALE GENOMIC DNA]</scope>
</reference>
<dbReference type="InterPro" id="IPR011527">
    <property type="entry name" value="ABC1_TM_dom"/>
</dbReference>
<dbReference type="PANTHER" id="PTHR24223">
    <property type="entry name" value="ATP-BINDING CASSETTE SUB-FAMILY C"/>
    <property type="match status" value="1"/>
</dbReference>
<accession>A0A7T8QVG4</accession>
<keyword evidence="8 9" id="KW-0472">Membrane</keyword>
<dbReference type="GO" id="GO:0016020">
    <property type="term" value="C:membrane"/>
    <property type="evidence" value="ECO:0007669"/>
    <property type="project" value="InterPro"/>
</dbReference>
<organism evidence="11 12">
    <name type="scientific">Caligus rogercresseyi</name>
    <name type="common">Sea louse</name>
    <dbReference type="NCBI Taxonomy" id="217165"/>
    <lineage>
        <taxon>Eukaryota</taxon>
        <taxon>Metazoa</taxon>
        <taxon>Ecdysozoa</taxon>
        <taxon>Arthropoda</taxon>
        <taxon>Crustacea</taxon>
        <taxon>Multicrustacea</taxon>
        <taxon>Hexanauplia</taxon>
        <taxon>Copepoda</taxon>
        <taxon>Siphonostomatoida</taxon>
        <taxon>Caligidae</taxon>
        <taxon>Caligus</taxon>
    </lineage>
</organism>
<dbReference type="CDD" id="cd18595">
    <property type="entry name" value="ABC_6TM_MRP1_2_3_6_D1_like"/>
    <property type="match status" value="1"/>
</dbReference>
<evidence type="ECO:0000256" key="8">
    <source>
        <dbReference type="ARBA" id="ARBA00023136"/>
    </source>
</evidence>
<proteinExistence type="predicted"/>
<evidence type="ECO:0000256" key="7">
    <source>
        <dbReference type="ARBA" id="ARBA00022989"/>
    </source>
</evidence>
<evidence type="ECO:0000256" key="3">
    <source>
        <dbReference type="ARBA" id="ARBA00022692"/>
    </source>
</evidence>
<keyword evidence="3 9" id="KW-0812">Transmembrane</keyword>
<evidence type="ECO:0000259" key="10">
    <source>
        <dbReference type="PROSITE" id="PS50929"/>
    </source>
</evidence>
<dbReference type="Proteomes" id="UP000595437">
    <property type="component" value="Chromosome 1"/>
</dbReference>
<dbReference type="GO" id="GO:0012505">
    <property type="term" value="C:endomembrane system"/>
    <property type="evidence" value="ECO:0007669"/>
    <property type="project" value="UniProtKB-SubCell"/>
</dbReference>
<evidence type="ECO:0000313" key="11">
    <source>
        <dbReference type="EMBL" id="QQP56511.1"/>
    </source>
</evidence>
<protein>
    <submittedName>
        <fullName evidence="11">ATP-binding cassette sub-family C member 1</fullName>
    </submittedName>
</protein>
<dbReference type="PANTHER" id="PTHR24223:SF443">
    <property type="entry name" value="MULTIDRUG-RESISTANCE LIKE PROTEIN 1, ISOFORM I"/>
    <property type="match status" value="1"/>
</dbReference>
<dbReference type="SUPFAM" id="SSF90123">
    <property type="entry name" value="ABC transporter transmembrane region"/>
    <property type="match status" value="1"/>
</dbReference>
<evidence type="ECO:0000256" key="2">
    <source>
        <dbReference type="ARBA" id="ARBA00022448"/>
    </source>
</evidence>
<keyword evidence="2" id="KW-0813">Transport</keyword>
<evidence type="ECO:0000313" key="12">
    <source>
        <dbReference type="Proteomes" id="UP000595437"/>
    </source>
</evidence>
<keyword evidence="4" id="KW-0677">Repeat</keyword>
<dbReference type="InterPro" id="IPR050173">
    <property type="entry name" value="ABC_transporter_C-like"/>
</dbReference>
<feature type="non-terminal residue" evidence="11">
    <location>
        <position position="341"/>
    </location>
</feature>
<dbReference type="GO" id="GO:0140359">
    <property type="term" value="F:ABC-type transporter activity"/>
    <property type="evidence" value="ECO:0007669"/>
    <property type="project" value="InterPro"/>
</dbReference>
<evidence type="ECO:0000256" key="4">
    <source>
        <dbReference type="ARBA" id="ARBA00022737"/>
    </source>
</evidence>
<dbReference type="Pfam" id="PF00664">
    <property type="entry name" value="ABC_membrane"/>
    <property type="match status" value="1"/>
</dbReference>